<gene>
    <name evidence="2" type="ORF">PAXINDRAFT_42626</name>
</gene>
<accession>A0A0C9T0C4</accession>
<dbReference type="InterPro" id="IPR011009">
    <property type="entry name" value="Kinase-like_dom_sf"/>
</dbReference>
<dbReference type="PANTHER" id="PTHR23257">
    <property type="entry name" value="SERINE-THREONINE PROTEIN KINASE"/>
    <property type="match status" value="1"/>
</dbReference>
<name>A0A0C9T0C4_PAXIN</name>
<feature type="domain" description="Protein kinase" evidence="1">
    <location>
        <begin position="1"/>
        <end position="165"/>
    </location>
</feature>
<feature type="non-terminal residue" evidence="2">
    <location>
        <position position="1"/>
    </location>
</feature>
<dbReference type="GO" id="GO:0005737">
    <property type="term" value="C:cytoplasm"/>
    <property type="evidence" value="ECO:0007669"/>
    <property type="project" value="TreeGrafter"/>
</dbReference>
<protein>
    <recommendedName>
        <fullName evidence="1">Protein kinase domain-containing protein</fullName>
    </recommendedName>
</protein>
<dbReference type="GO" id="GO:0007165">
    <property type="term" value="P:signal transduction"/>
    <property type="evidence" value="ECO:0007669"/>
    <property type="project" value="TreeGrafter"/>
</dbReference>
<evidence type="ECO:0000313" key="3">
    <source>
        <dbReference type="Proteomes" id="UP000053647"/>
    </source>
</evidence>
<dbReference type="GO" id="GO:0004672">
    <property type="term" value="F:protein kinase activity"/>
    <property type="evidence" value="ECO:0007669"/>
    <property type="project" value="InterPro"/>
</dbReference>
<dbReference type="HOGENOM" id="CLU_000288_7_18_1"/>
<reference evidence="3" key="2">
    <citation type="submission" date="2015-01" db="EMBL/GenBank/DDBJ databases">
        <title>Evolutionary Origins and Diversification of the Mycorrhizal Mutualists.</title>
        <authorList>
            <consortium name="DOE Joint Genome Institute"/>
            <consortium name="Mycorrhizal Genomics Consortium"/>
            <person name="Kohler A."/>
            <person name="Kuo A."/>
            <person name="Nagy L.G."/>
            <person name="Floudas D."/>
            <person name="Copeland A."/>
            <person name="Barry K.W."/>
            <person name="Cichocki N."/>
            <person name="Veneault-Fourrey C."/>
            <person name="LaButti K."/>
            <person name="Lindquist E.A."/>
            <person name="Lipzen A."/>
            <person name="Lundell T."/>
            <person name="Morin E."/>
            <person name="Murat C."/>
            <person name="Riley R."/>
            <person name="Ohm R."/>
            <person name="Sun H."/>
            <person name="Tunlid A."/>
            <person name="Henrissat B."/>
            <person name="Grigoriev I.V."/>
            <person name="Hibbett D.S."/>
            <person name="Martin F."/>
        </authorList>
    </citation>
    <scope>NUCLEOTIDE SEQUENCE [LARGE SCALE GENOMIC DNA]</scope>
    <source>
        <strain evidence="3">ATCC 200175</strain>
    </source>
</reference>
<evidence type="ECO:0000313" key="2">
    <source>
        <dbReference type="EMBL" id="KIJ04903.1"/>
    </source>
</evidence>
<dbReference type="EMBL" id="KN821419">
    <property type="protein sequence ID" value="KIJ04903.1"/>
    <property type="molecule type" value="Genomic_DNA"/>
</dbReference>
<dbReference type="GO" id="GO:0005524">
    <property type="term" value="F:ATP binding"/>
    <property type="evidence" value="ECO:0007669"/>
    <property type="project" value="InterPro"/>
</dbReference>
<dbReference type="Gene3D" id="1.10.510.10">
    <property type="entry name" value="Transferase(Phosphotransferase) domain 1"/>
    <property type="match status" value="1"/>
</dbReference>
<dbReference type="Proteomes" id="UP000053647">
    <property type="component" value="Unassembled WGS sequence"/>
</dbReference>
<proteinExistence type="predicted"/>
<organism evidence="2 3">
    <name type="scientific">Paxillus involutus ATCC 200175</name>
    <dbReference type="NCBI Taxonomy" id="664439"/>
    <lineage>
        <taxon>Eukaryota</taxon>
        <taxon>Fungi</taxon>
        <taxon>Dikarya</taxon>
        <taxon>Basidiomycota</taxon>
        <taxon>Agaricomycotina</taxon>
        <taxon>Agaricomycetes</taxon>
        <taxon>Agaricomycetidae</taxon>
        <taxon>Boletales</taxon>
        <taxon>Paxilineae</taxon>
        <taxon>Paxillaceae</taxon>
        <taxon>Paxillus</taxon>
    </lineage>
</organism>
<reference evidence="2 3" key="1">
    <citation type="submission" date="2014-06" db="EMBL/GenBank/DDBJ databases">
        <authorList>
            <consortium name="DOE Joint Genome Institute"/>
            <person name="Kuo A."/>
            <person name="Kohler A."/>
            <person name="Nagy L.G."/>
            <person name="Floudas D."/>
            <person name="Copeland A."/>
            <person name="Barry K.W."/>
            <person name="Cichocki N."/>
            <person name="Veneault-Fourrey C."/>
            <person name="LaButti K."/>
            <person name="Lindquist E.A."/>
            <person name="Lipzen A."/>
            <person name="Lundell T."/>
            <person name="Morin E."/>
            <person name="Murat C."/>
            <person name="Sun H."/>
            <person name="Tunlid A."/>
            <person name="Henrissat B."/>
            <person name="Grigoriev I.V."/>
            <person name="Hibbett D.S."/>
            <person name="Martin F."/>
            <person name="Nordberg H.P."/>
            <person name="Cantor M.N."/>
            <person name="Hua S.X."/>
        </authorList>
    </citation>
    <scope>NUCLEOTIDE SEQUENCE [LARGE SCALE GENOMIC DNA]</scope>
    <source>
        <strain evidence="2 3">ATCC 200175</strain>
    </source>
</reference>
<dbReference type="OrthoDB" id="1924919at2759"/>
<dbReference type="AlphaFoldDB" id="A0A0C9T0C4"/>
<dbReference type="PROSITE" id="PS50011">
    <property type="entry name" value="PROTEIN_KINASE_DOM"/>
    <property type="match status" value="1"/>
</dbReference>
<dbReference type="InterPro" id="IPR050167">
    <property type="entry name" value="Ser_Thr_protein_kinase"/>
</dbReference>
<dbReference type="Pfam" id="PF07714">
    <property type="entry name" value="PK_Tyr_Ser-Thr"/>
    <property type="match status" value="1"/>
</dbReference>
<keyword evidence="3" id="KW-1185">Reference proteome</keyword>
<feature type="non-terminal residue" evidence="2">
    <location>
        <position position="165"/>
    </location>
</feature>
<dbReference type="InterPro" id="IPR001245">
    <property type="entry name" value="Ser-Thr/Tyr_kinase_cat_dom"/>
</dbReference>
<dbReference type="InterPro" id="IPR000719">
    <property type="entry name" value="Prot_kinase_dom"/>
</dbReference>
<sequence length="165" mass="18536">LRREIRVWLNLEHVNVLPLFGTTMGFGQFPAMVCPWREHGPLSSFLEHIMTPSTFPVRRAWRSLRRTWSAVSFPLHTYGSMVQSNVLVHDNGRACIADFGLSTLLTELEGSSFSTSFHARGTLRWAAPELLSLNVHVSGDEENIPQVPPTPRSDTYSFGGIMLQV</sequence>
<evidence type="ECO:0000259" key="1">
    <source>
        <dbReference type="PROSITE" id="PS50011"/>
    </source>
</evidence>
<dbReference type="SUPFAM" id="SSF56112">
    <property type="entry name" value="Protein kinase-like (PK-like)"/>
    <property type="match status" value="1"/>
</dbReference>